<accession>A0ABV6FW75</accession>
<dbReference type="EMBL" id="JBHLWI010000043">
    <property type="protein sequence ID" value="MFC0264104.1"/>
    <property type="molecule type" value="Genomic_DNA"/>
</dbReference>
<keyword evidence="4 5" id="KW-0472">Membrane</keyword>
<evidence type="ECO:0000256" key="1">
    <source>
        <dbReference type="ARBA" id="ARBA00004141"/>
    </source>
</evidence>
<dbReference type="InterPro" id="IPR019109">
    <property type="entry name" value="MamF_MmsF"/>
</dbReference>
<evidence type="ECO:0000256" key="4">
    <source>
        <dbReference type="ARBA" id="ARBA00023136"/>
    </source>
</evidence>
<evidence type="ECO:0000256" key="2">
    <source>
        <dbReference type="ARBA" id="ARBA00022692"/>
    </source>
</evidence>
<dbReference type="Proteomes" id="UP001589797">
    <property type="component" value="Unassembled WGS sequence"/>
</dbReference>
<reference evidence="6 7" key="1">
    <citation type="submission" date="2024-09" db="EMBL/GenBank/DDBJ databases">
        <authorList>
            <person name="Sun Q."/>
            <person name="Mori K."/>
        </authorList>
    </citation>
    <scope>NUCLEOTIDE SEQUENCE [LARGE SCALE GENOMIC DNA]</scope>
    <source>
        <strain evidence="6 7">CCM 7650</strain>
    </source>
</reference>
<protein>
    <submittedName>
        <fullName evidence="6">DUF4870 domain-containing protein</fullName>
    </submittedName>
</protein>
<dbReference type="RefSeq" id="WP_382388612.1">
    <property type="nucleotide sequence ID" value="NZ_JBHLWI010000043.1"/>
</dbReference>
<evidence type="ECO:0000256" key="5">
    <source>
        <dbReference type="SAM" id="Phobius"/>
    </source>
</evidence>
<sequence length="112" mass="12604">MQEQEITQQTEGKTEAILAYITIIGLVIAFVMNNEKKYPFATYHIKQSLGLMITGLVLAAISLIPIVGWLVYIVGMFLLFFLWIVGLIKAVNGKMEPVPVLGEKYLELFKNL</sequence>
<evidence type="ECO:0000313" key="7">
    <source>
        <dbReference type="Proteomes" id="UP001589797"/>
    </source>
</evidence>
<comment type="subcellular location">
    <subcellularLocation>
        <location evidence="1">Membrane</location>
        <topology evidence="1">Multi-pass membrane protein</topology>
    </subcellularLocation>
</comment>
<comment type="caution">
    <text evidence="6">The sequence shown here is derived from an EMBL/GenBank/DDBJ whole genome shotgun (WGS) entry which is preliminary data.</text>
</comment>
<dbReference type="Pfam" id="PF09685">
    <property type="entry name" value="MamF_MmsF"/>
    <property type="match status" value="1"/>
</dbReference>
<keyword evidence="3 5" id="KW-1133">Transmembrane helix</keyword>
<organism evidence="6 7">
    <name type="scientific">Fontibacter flavus</name>
    <dbReference type="NCBI Taxonomy" id="654838"/>
    <lineage>
        <taxon>Bacteria</taxon>
        <taxon>Pseudomonadati</taxon>
        <taxon>Bacteroidota</taxon>
        <taxon>Cytophagia</taxon>
        <taxon>Cytophagales</taxon>
        <taxon>Cyclobacteriaceae</taxon>
        <taxon>Fontibacter</taxon>
    </lineage>
</organism>
<feature type="transmembrane region" description="Helical" evidence="5">
    <location>
        <begin position="16"/>
        <end position="33"/>
    </location>
</feature>
<name>A0ABV6FW75_9BACT</name>
<proteinExistence type="predicted"/>
<keyword evidence="7" id="KW-1185">Reference proteome</keyword>
<keyword evidence="2 5" id="KW-0812">Transmembrane</keyword>
<evidence type="ECO:0000256" key="3">
    <source>
        <dbReference type="ARBA" id="ARBA00022989"/>
    </source>
</evidence>
<feature type="transmembrane region" description="Helical" evidence="5">
    <location>
        <begin position="45"/>
        <end position="64"/>
    </location>
</feature>
<evidence type="ECO:0000313" key="6">
    <source>
        <dbReference type="EMBL" id="MFC0264104.1"/>
    </source>
</evidence>
<gene>
    <name evidence="6" type="ORF">ACFFIP_15530</name>
</gene>